<evidence type="ECO:0008006" key="9">
    <source>
        <dbReference type="Google" id="ProtNLM"/>
    </source>
</evidence>
<proteinExistence type="inferred from homology"/>
<keyword evidence="5" id="KW-0560">Oxidoreductase</keyword>
<dbReference type="EMBL" id="AMGX01000018">
    <property type="protein sequence ID" value="EXJ66777.1"/>
    <property type="molecule type" value="Genomic_DNA"/>
</dbReference>
<dbReference type="Proteomes" id="UP000019471">
    <property type="component" value="Unassembled WGS sequence"/>
</dbReference>
<comment type="cofactor">
    <cofactor evidence="1">
        <name>FAD</name>
        <dbReference type="ChEBI" id="CHEBI:57692"/>
    </cofactor>
</comment>
<dbReference type="Pfam" id="PF00743">
    <property type="entry name" value="FMO-like"/>
    <property type="match status" value="1"/>
</dbReference>
<accession>W9WF88</accession>
<dbReference type="eggNOG" id="KOG1399">
    <property type="taxonomic scope" value="Eukaryota"/>
</dbReference>
<sequence length="682" mass="76981">MGSMTEPRVPTTPDQRCIDDYRPIKVICIGAGMCGIAVGCLFPQHIPNLELTIYEKNADVGGTWLENHYPGLRPGKRLSGNSPRKLRTNIPPDLTPHVYQYTFASNPNWSRFYPPGAEFEEYLKTVAKKYDVYKNTKFRHRFISARWLEEQGQWEVTLRRLEDGVTITDLAEVIIKATGFVNDWRWPNVPGREKFTGTMLHTANWDDNFDPAGKKVAVLGYGSTGVQITPAIQPAVKQLDHYVRGRVWVPPGGGTNTEELIERGVQNNFDHSLEERKRFTENPELYLEFRKKQEAYCNNVQRIFFKDSEAQKQFTMFLDANLKETTKPKPWLYGVLRPEYAPGCRRLIMGQAWLECMQEENANIIPKDVKEFTENGIVDEDGVERHYDAIICATGFDTRLDSSGTPFIGRNGKPLSEVWDPDPVAYFGVNPEQMPNLFLMFGPNTAPFAGSIVHTFESTAHYIIKCVQKLQREYLKSMVCKPQALRNWIKHVDRHMSKTVMSDSCVTWFKRNKPDGRTITMWPGSAMNGHIGWKNPRFEDFEYTSWLPEDDTLAWLGNGCTVAELTGVGDTTNYMDYKDVSKILPVPTKDYVPPVLPAFGQKAPSEVNGAETNQQGLEQQHAALEHVDGNTIPSTALDAKAPAGTKLAASHEIAPLGPKVDPGTKRFPPPRPESGTETSSEE</sequence>
<dbReference type="RefSeq" id="XP_007748740.1">
    <property type="nucleotide sequence ID" value="XM_007750550.1"/>
</dbReference>
<evidence type="ECO:0000256" key="3">
    <source>
        <dbReference type="ARBA" id="ARBA00022630"/>
    </source>
</evidence>
<evidence type="ECO:0000256" key="5">
    <source>
        <dbReference type="ARBA" id="ARBA00023002"/>
    </source>
</evidence>
<dbReference type="SUPFAM" id="SSF51905">
    <property type="entry name" value="FAD/NAD(P)-binding domain"/>
    <property type="match status" value="2"/>
</dbReference>
<dbReference type="InterPro" id="IPR036188">
    <property type="entry name" value="FAD/NAD-bd_sf"/>
</dbReference>
<organism evidence="7 8">
    <name type="scientific">Cladophialophora psammophila CBS 110553</name>
    <dbReference type="NCBI Taxonomy" id="1182543"/>
    <lineage>
        <taxon>Eukaryota</taxon>
        <taxon>Fungi</taxon>
        <taxon>Dikarya</taxon>
        <taxon>Ascomycota</taxon>
        <taxon>Pezizomycotina</taxon>
        <taxon>Eurotiomycetes</taxon>
        <taxon>Chaetothyriomycetidae</taxon>
        <taxon>Chaetothyriales</taxon>
        <taxon>Herpotrichiellaceae</taxon>
        <taxon>Cladophialophora</taxon>
    </lineage>
</organism>
<comment type="similarity">
    <text evidence="2">Belongs to the FAD-binding monooxygenase family.</text>
</comment>
<reference evidence="7 8" key="1">
    <citation type="submission" date="2013-03" db="EMBL/GenBank/DDBJ databases">
        <title>The Genome Sequence of Cladophialophora psammophila CBS 110553.</title>
        <authorList>
            <consortium name="The Broad Institute Genomics Platform"/>
            <person name="Cuomo C."/>
            <person name="de Hoog S."/>
            <person name="Gorbushina A."/>
            <person name="Walker B."/>
            <person name="Young S.K."/>
            <person name="Zeng Q."/>
            <person name="Gargeya S."/>
            <person name="Fitzgerald M."/>
            <person name="Haas B."/>
            <person name="Abouelleil A."/>
            <person name="Allen A.W."/>
            <person name="Alvarado L."/>
            <person name="Arachchi H.M."/>
            <person name="Berlin A.M."/>
            <person name="Chapman S.B."/>
            <person name="Gainer-Dewar J."/>
            <person name="Goldberg J."/>
            <person name="Griggs A."/>
            <person name="Gujja S."/>
            <person name="Hansen M."/>
            <person name="Howarth C."/>
            <person name="Imamovic A."/>
            <person name="Ireland A."/>
            <person name="Larimer J."/>
            <person name="McCowan C."/>
            <person name="Murphy C."/>
            <person name="Pearson M."/>
            <person name="Poon T.W."/>
            <person name="Priest M."/>
            <person name="Roberts A."/>
            <person name="Saif S."/>
            <person name="Shea T."/>
            <person name="Sisk P."/>
            <person name="Sykes S."/>
            <person name="Wortman J."/>
            <person name="Nusbaum C."/>
            <person name="Birren B."/>
        </authorList>
    </citation>
    <scope>NUCLEOTIDE SEQUENCE [LARGE SCALE GENOMIC DNA]</scope>
    <source>
        <strain evidence="7 8">CBS 110553</strain>
    </source>
</reference>
<evidence type="ECO:0000256" key="6">
    <source>
        <dbReference type="SAM" id="MobiDB-lite"/>
    </source>
</evidence>
<evidence type="ECO:0000313" key="7">
    <source>
        <dbReference type="EMBL" id="EXJ66777.1"/>
    </source>
</evidence>
<evidence type="ECO:0000256" key="2">
    <source>
        <dbReference type="ARBA" id="ARBA00010139"/>
    </source>
</evidence>
<evidence type="ECO:0000256" key="1">
    <source>
        <dbReference type="ARBA" id="ARBA00001974"/>
    </source>
</evidence>
<evidence type="ECO:0000256" key="4">
    <source>
        <dbReference type="ARBA" id="ARBA00022827"/>
    </source>
</evidence>
<dbReference type="OrthoDB" id="74360at2759"/>
<dbReference type="Gene3D" id="3.50.50.60">
    <property type="entry name" value="FAD/NAD(P)-binding domain"/>
    <property type="match status" value="2"/>
</dbReference>
<keyword evidence="4" id="KW-0274">FAD</keyword>
<dbReference type="GO" id="GO:0050661">
    <property type="term" value="F:NADP binding"/>
    <property type="evidence" value="ECO:0007669"/>
    <property type="project" value="InterPro"/>
</dbReference>
<dbReference type="PANTHER" id="PTHR42877">
    <property type="entry name" value="L-ORNITHINE N(5)-MONOOXYGENASE-RELATED"/>
    <property type="match status" value="1"/>
</dbReference>
<gene>
    <name evidence="7" type="ORF">A1O5_09972</name>
</gene>
<evidence type="ECO:0000313" key="8">
    <source>
        <dbReference type="Proteomes" id="UP000019471"/>
    </source>
</evidence>
<name>W9WF88_9EURO</name>
<keyword evidence="8" id="KW-1185">Reference proteome</keyword>
<protein>
    <recommendedName>
        <fullName evidence="9">Cyclohexanone monooxygenase</fullName>
    </recommendedName>
</protein>
<dbReference type="InterPro" id="IPR051209">
    <property type="entry name" value="FAD-bind_Monooxygenase_sf"/>
</dbReference>
<dbReference type="AlphaFoldDB" id="W9WF88"/>
<dbReference type="GO" id="GO:0004499">
    <property type="term" value="F:N,N-dimethylaniline monooxygenase activity"/>
    <property type="evidence" value="ECO:0007669"/>
    <property type="project" value="InterPro"/>
</dbReference>
<dbReference type="GeneID" id="19194667"/>
<dbReference type="InterPro" id="IPR020946">
    <property type="entry name" value="Flavin_mOase-like"/>
</dbReference>
<dbReference type="PANTHER" id="PTHR42877:SF7">
    <property type="entry name" value="FLAVIN-BINDING MONOOXYGENASE-RELATED"/>
    <property type="match status" value="1"/>
</dbReference>
<dbReference type="GO" id="GO:0050660">
    <property type="term" value="F:flavin adenine dinucleotide binding"/>
    <property type="evidence" value="ECO:0007669"/>
    <property type="project" value="InterPro"/>
</dbReference>
<comment type="caution">
    <text evidence="7">The sequence shown here is derived from an EMBL/GenBank/DDBJ whole genome shotgun (WGS) entry which is preliminary data.</text>
</comment>
<feature type="region of interest" description="Disordered" evidence="6">
    <location>
        <begin position="641"/>
        <end position="682"/>
    </location>
</feature>
<dbReference type="HOGENOM" id="CLU_006937_6_1_1"/>
<keyword evidence="3" id="KW-0285">Flavoprotein</keyword>